<sequence>MKTTIKLFALSIFMILAESLSAQSYYVNTKTLNLRSDEGLQSEIIGELSYCDNVTLVADSLTTDWVKIEFRGSTVYVSREYINEGTCHKNLYTYRVGAVCRDGSSSSATGRGACSHHGGVSRWKTQEKTDYMISNNQE</sequence>
<dbReference type="SMART" id="SM00287">
    <property type="entry name" value="SH3b"/>
    <property type="match status" value="1"/>
</dbReference>
<dbReference type="InterPro" id="IPR052354">
    <property type="entry name" value="Cell_Wall_Dynamics_Protein"/>
</dbReference>
<keyword evidence="1" id="KW-0732">Signal</keyword>
<dbReference type="Gene3D" id="2.30.30.40">
    <property type="entry name" value="SH3 Domains"/>
    <property type="match status" value="1"/>
</dbReference>
<proteinExistence type="predicted"/>
<dbReference type="Proteomes" id="UP000659388">
    <property type="component" value="Unassembled WGS sequence"/>
</dbReference>
<dbReference type="EMBL" id="JAESIY010000007">
    <property type="protein sequence ID" value="MBL3657385.1"/>
    <property type="molecule type" value="Genomic_DNA"/>
</dbReference>
<dbReference type="PROSITE" id="PS51781">
    <property type="entry name" value="SH3B"/>
    <property type="match status" value="1"/>
</dbReference>
<accession>A0A937K1J0</accession>
<feature type="domain" description="SH3b" evidence="2">
    <location>
        <begin position="22"/>
        <end position="86"/>
    </location>
</feature>
<feature type="signal peptide" evidence="1">
    <location>
        <begin position="1"/>
        <end position="22"/>
    </location>
</feature>
<comment type="caution">
    <text evidence="3">The sequence shown here is derived from an EMBL/GenBank/DDBJ whole genome shotgun (WGS) entry which is preliminary data.</text>
</comment>
<name>A0A937K1J0_9BACT</name>
<dbReference type="AlphaFoldDB" id="A0A937K1J0"/>
<evidence type="ECO:0000313" key="3">
    <source>
        <dbReference type="EMBL" id="MBL3657385.1"/>
    </source>
</evidence>
<dbReference type="PANTHER" id="PTHR34408">
    <property type="entry name" value="FAMILY PROTEIN, PUTATIVE-RELATED"/>
    <property type="match status" value="1"/>
</dbReference>
<dbReference type="Pfam" id="PF08239">
    <property type="entry name" value="SH3_3"/>
    <property type="match status" value="1"/>
</dbReference>
<gene>
    <name evidence="3" type="ORF">JL102_14655</name>
</gene>
<feature type="chain" id="PRO_5038126333" evidence="1">
    <location>
        <begin position="23"/>
        <end position="138"/>
    </location>
</feature>
<keyword evidence="4" id="KW-1185">Reference proteome</keyword>
<evidence type="ECO:0000259" key="2">
    <source>
        <dbReference type="PROSITE" id="PS51781"/>
    </source>
</evidence>
<dbReference type="RefSeq" id="WP_202245161.1">
    <property type="nucleotide sequence ID" value="NZ_JAESIY010000007.1"/>
</dbReference>
<evidence type="ECO:0000256" key="1">
    <source>
        <dbReference type="SAM" id="SignalP"/>
    </source>
</evidence>
<evidence type="ECO:0000313" key="4">
    <source>
        <dbReference type="Proteomes" id="UP000659388"/>
    </source>
</evidence>
<protein>
    <submittedName>
        <fullName evidence="3">SH3 domain-containing protein</fullName>
    </submittedName>
</protein>
<dbReference type="InterPro" id="IPR003646">
    <property type="entry name" value="SH3-like_bac-type"/>
</dbReference>
<reference evidence="3" key="1">
    <citation type="submission" date="2021-01" db="EMBL/GenBank/DDBJ databases">
        <title>Fulvivirga kasyanovii gen. nov., sp nov., a novel member of the phylum Bacteroidetes isolated from seawater in a mussel farm.</title>
        <authorList>
            <person name="Zhao L.-H."/>
            <person name="Wang Z.-J."/>
        </authorList>
    </citation>
    <scope>NUCLEOTIDE SEQUENCE</scope>
    <source>
        <strain evidence="3">2943</strain>
    </source>
</reference>
<organism evidence="3 4">
    <name type="scientific">Fulvivirga sediminis</name>
    <dbReference type="NCBI Taxonomy" id="2803949"/>
    <lineage>
        <taxon>Bacteria</taxon>
        <taxon>Pseudomonadati</taxon>
        <taxon>Bacteroidota</taxon>
        <taxon>Cytophagia</taxon>
        <taxon>Cytophagales</taxon>
        <taxon>Fulvivirgaceae</taxon>
        <taxon>Fulvivirga</taxon>
    </lineage>
</organism>